<comment type="caution">
    <text evidence="2">The sequence shown here is derived from an EMBL/GenBank/DDBJ whole genome shotgun (WGS) entry which is preliminary data.</text>
</comment>
<sequence length="113" mass="12650">MNGLYLHVAPTVDGWPYIENGRVMVPLRAIADVFEFEVDWKASEQKITLIKEEKTIVMYIGKSEILVDGEEVLLKDAVPAIKKGVTFLPVGQLAGMLGIKAEWDSKTRTVKFN</sequence>
<dbReference type="EMBL" id="JBHSED010000007">
    <property type="protein sequence ID" value="MFC4303033.1"/>
    <property type="molecule type" value="Genomic_DNA"/>
</dbReference>
<gene>
    <name evidence="2" type="ORF">ACFO1S_06185</name>
</gene>
<feature type="domain" description="Copper amine oxidase-like N-terminal" evidence="1">
    <location>
        <begin position="11"/>
        <end position="111"/>
    </location>
</feature>
<proteinExistence type="predicted"/>
<dbReference type="InterPro" id="IPR012854">
    <property type="entry name" value="Cu_amine_oxidase-like_N"/>
</dbReference>
<protein>
    <submittedName>
        <fullName evidence="2">Copper amine oxidase N-terminal domain-containing protein</fullName>
    </submittedName>
</protein>
<dbReference type="Pfam" id="PF07833">
    <property type="entry name" value="Cu_amine_oxidN1"/>
    <property type="match status" value="1"/>
</dbReference>
<evidence type="ECO:0000259" key="1">
    <source>
        <dbReference type="Pfam" id="PF07833"/>
    </source>
</evidence>
<organism evidence="2 3">
    <name type="scientific">Cohnella boryungensis</name>
    <dbReference type="NCBI Taxonomy" id="768479"/>
    <lineage>
        <taxon>Bacteria</taxon>
        <taxon>Bacillati</taxon>
        <taxon>Bacillota</taxon>
        <taxon>Bacilli</taxon>
        <taxon>Bacillales</taxon>
        <taxon>Paenibacillaceae</taxon>
        <taxon>Cohnella</taxon>
    </lineage>
</organism>
<dbReference type="Proteomes" id="UP001595755">
    <property type="component" value="Unassembled WGS sequence"/>
</dbReference>
<keyword evidence="3" id="KW-1185">Reference proteome</keyword>
<dbReference type="InterPro" id="IPR036582">
    <property type="entry name" value="Mao_N_sf"/>
</dbReference>
<evidence type="ECO:0000313" key="2">
    <source>
        <dbReference type="EMBL" id="MFC4303033.1"/>
    </source>
</evidence>
<dbReference type="Gene3D" id="3.30.457.10">
    <property type="entry name" value="Copper amine oxidase-like, N-terminal domain"/>
    <property type="match status" value="1"/>
</dbReference>
<evidence type="ECO:0000313" key="3">
    <source>
        <dbReference type="Proteomes" id="UP001595755"/>
    </source>
</evidence>
<dbReference type="SUPFAM" id="SSF55383">
    <property type="entry name" value="Copper amine oxidase, domain N"/>
    <property type="match status" value="1"/>
</dbReference>
<name>A0ABV8S848_9BACL</name>
<reference evidence="3" key="1">
    <citation type="journal article" date="2019" name="Int. J. Syst. Evol. Microbiol.">
        <title>The Global Catalogue of Microorganisms (GCM) 10K type strain sequencing project: providing services to taxonomists for standard genome sequencing and annotation.</title>
        <authorList>
            <consortium name="The Broad Institute Genomics Platform"/>
            <consortium name="The Broad Institute Genome Sequencing Center for Infectious Disease"/>
            <person name="Wu L."/>
            <person name="Ma J."/>
        </authorList>
    </citation>
    <scope>NUCLEOTIDE SEQUENCE [LARGE SCALE GENOMIC DNA]</scope>
    <source>
        <strain evidence="3">CGMCC 4.1641</strain>
    </source>
</reference>
<accession>A0ABV8S848</accession>